<keyword evidence="2" id="KW-0695">RNA-directed DNA polymerase</keyword>
<dbReference type="PROSITE" id="PS50878">
    <property type="entry name" value="RT_POL"/>
    <property type="match status" value="1"/>
</dbReference>
<evidence type="ECO:0000259" key="1">
    <source>
        <dbReference type="PROSITE" id="PS50878"/>
    </source>
</evidence>
<dbReference type="InterPro" id="IPR000477">
    <property type="entry name" value="RT_dom"/>
</dbReference>
<evidence type="ECO:0000313" key="3">
    <source>
        <dbReference type="Proteomes" id="UP001071110"/>
    </source>
</evidence>
<proteinExistence type="predicted"/>
<dbReference type="Gene3D" id="3.10.10.10">
    <property type="entry name" value="HIV Type 1 Reverse Transcriptase, subunit A, domain 1"/>
    <property type="match status" value="1"/>
</dbReference>
<dbReference type="Pfam" id="PF00078">
    <property type="entry name" value="RVT_1"/>
    <property type="match status" value="1"/>
</dbReference>
<reference evidence="2" key="1">
    <citation type="submission" date="2022-08" db="EMBL/GenBank/DDBJ databases">
        <title>Corynebacterium sp. nov., isolated from clinical breast specimens.</title>
        <authorList>
            <person name="Zhang T."/>
        </authorList>
    </citation>
    <scope>NUCLEOTIDE SEQUENCE</scope>
    <source>
        <strain evidence="2">CCUG 57942</strain>
    </source>
</reference>
<dbReference type="EMBL" id="JANRML010000107">
    <property type="protein sequence ID" value="MCZ2221971.1"/>
    <property type="molecule type" value="Genomic_DNA"/>
</dbReference>
<dbReference type="Proteomes" id="UP001071110">
    <property type="component" value="Unassembled WGS sequence"/>
</dbReference>
<accession>A0A9Q4IJ99</accession>
<organism evidence="2 3">
    <name type="scientific">Corynebacterium pilbarense</name>
    <dbReference type="NCBI Taxonomy" id="1288393"/>
    <lineage>
        <taxon>Bacteria</taxon>
        <taxon>Bacillati</taxon>
        <taxon>Actinomycetota</taxon>
        <taxon>Actinomycetes</taxon>
        <taxon>Mycobacteriales</taxon>
        <taxon>Corynebacteriaceae</taxon>
        <taxon>Corynebacterium</taxon>
    </lineage>
</organism>
<dbReference type="PANTHER" id="PTHR24559:SF450">
    <property type="entry name" value="RNA-DIRECTED DNA POLYMERASE HOMOLOG"/>
    <property type="match status" value="1"/>
</dbReference>
<sequence>MKRLVNASKNFVLLMIKPKDNVEKEAFHGYDANLKSDLYEFVNQYDEMFQEPKGLPPKRGIQHEIQLQQDCPLPNIGMYRMSVMENAEIKKQIQELLDKGVIVPRTSPCGSPIILVPKKDGTWRMCVDFRDLNKITVKNKYPLPRIDDSKDQLKNVVYFTKLDLRSGYHHIII</sequence>
<dbReference type="InterPro" id="IPR043502">
    <property type="entry name" value="DNA/RNA_pol_sf"/>
</dbReference>
<dbReference type="PANTHER" id="PTHR24559">
    <property type="entry name" value="TRANSPOSON TY3-I GAG-POL POLYPROTEIN"/>
    <property type="match status" value="1"/>
</dbReference>
<dbReference type="InterPro" id="IPR053134">
    <property type="entry name" value="RNA-dir_DNA_polymerase"/>
</dbReference>
<name>A0A9Q4IJ99_9CORY</name>
<keyword evidence="3" id="KW-1185">Reference proteome</keyword>
<gene>
    <name evidence="2" type="ORF">NUW87_11480</name>
</gene>
<dbReference type="SUPFAM" id="SSF56672">
    <property type="entry name" value="DNA/RNA polymerases"/>
    <property type="match status" value="1"/>
</dbReference>
<dbReference type="RefSeq" id="WP_269028657.1">
    <property type="nucleotide sequence ID" value="NZ_JANRML010000107.1"/>
</dbReference>
<protein>
    <submittedName>
        <fullName evidence="2">Reverse transcriptase family protein</fullName>
    </submittedName>
</protein>
<feature type="domain" description="Reverse transcriptase" evidence="1">
    <location>
        <begin position="97"/>
        <end position="173"/>
    </location>
</feature>
<feature type="non-terminal residue" evidence="2">
    <location>
        <position position="173"/>
    </location>
</feature>
<evidence type="ECO:0000313" key="2">
    <source>
        <dbReference type="EMBL" id="MCZ2221971.1"/>
    </source>
</evidence>
<comment type="caution">
    <text evidence="2">The sequence shown here is derived from an EMBL/GenBank/DDBJ whole genome shotgun (WGS) entry which is preliminary data.</text>
</comment>
<dbReference type="AlphaFoldDB" id="A0A9Q4IJ99"/>
<keyword evidence="2" id="KW-0808">Transferase</keyword>
<dbReference type="CDD" id="cd01647">
    <property type="entry name" value="RT_LTR"/>
    <property type="match status" value="1"/>
</dbReference>
<dbReference type="GO" id="GO:0003964">
    <property type="term" value="F:RNA-directed DNA polymerase activity"/>
    <property type="evidence" value="ECO:0007669"/>
    <property type="project" value="UniProtKB-KW"/>
</dbReference>
<keyword evidence="2" id="KW-0548">Nucleotidyltransferase</keyword>